<sequence>MKNRKNVDEFSDLTNLLANLELTDKASKDRIYHRLMFKMRSGAIQPNFLKRDEIVMKKNTWKTVTVSAMAVAILTGVFSTTSFAQNMMETILARFQVGNMQIVQYDKEPTVSVDKSTSGQATGDASREIQLQVRPNLTVKEARAVLGLNFPAPSWLADYKYVNTVIHGNNMAEVQFEKGEKTVNFLISQGGENGISTTDEVKKEVIKGTTVYFANGIVIWENNGFTVELYAQDDFDTATLGKIIEGFKVGAPLKKEEIEKAKGKMKNTPPTQDAGPAPSPVTTKGM</sequence>
<evidence type="ECO:0000256" key="1">
    <source>
        <dbReference type="SAM" id="MobiDB-lite"/>
    </source>
</evidence>
<feature type="region of interest" description="Disordered" evidence="1">
    <location>
        <begin position="261"/>
        <end position="286"/>
    </location>
</feature>
<dbReference type="RefSeq" id="WP_021261688.1">
    <property type="nucleotide sequence ID" value="NZ_ATMT01000072.1"/>
</dbReference>
<dbReference type="EMBL" id="ATMT01000072">
    <property type="protein sequence ID" value="EPY04986.1"/>
    <property type="molecule type" value="Genomic_DNA"/>
</dbReference>
<dbReference type="PATRIC" id="fig|1117108.3.peg.4610"/>
<evidence type="ECO:0008006" key="5">
    <source>
        <dbReference type="Google" id="ProtNLM"/>
    </source>
</evidence>
<reference evidence="3 4" key="1">
    <citation type="submission" date="2013-05" db="EMBL/GenBank/DDBJ databases">
        <authorList>
            <person name="Strain E.A."/>
            <person name="Brown E."/>
            <person name="Allard M.W."/>
            <person name="Luo Y.L."/>
        </authorList>
    </citation>
    <scope>NUCLEOTIDE SEQUENCE [LARGE SCALE GENOMIC DNA]</scope>
    <source>
        <strain evidence="3 4">TS-15</strain>
    </source>
</reference>
<proteinExistence type="predicted"/>
<protein>
    <recommendedName>
        <fullName evidence="5">DUF4367 domain-containing protein</fullName>
    </recommendedName>
</protein>
<keyword evidence="2" id="KW-0472">Membrane</keyword>
<gene>
    <name evidence="3" type="ORF">PAALTS15_22353</name>
</gene>
<evidence type="ECO:0000313" key="3">
    <source>
        <dbReference type="EMBL" id="EPY04986.1"/>
    </source>
</evidence>
<dbReference type="AlphaFoldDB" id="S9TRQ9"/>
<organism evidence="3 4">
    <name type="scientific">Paenibacillus alvei TS-15</name>
    <dbReference type="NCBI Taxonomy" id="1117108"/>
    <lineage>
        <taxon>Bacteria</taxon>
        <taxon>Bacillati</taxon>
        <taxon>Bacillota</taxon>
        <taxon>Bacilli</taxon>
        <taxon>Bacillales</taxon>
        <taxon>Paenibacillaceae</taxon>
        <taxon>Paenibacillus</taxon>
    </lineage>
</organism>
<comment type="caution">
    <text evidence="3">The sequence shown here is derived from an EMBL/GenBank/DDBJ whole genome shotgun (WGS) entry which is preliminary data.</text>
</comment>
<evidence type="ECO:0000256" key="2">
    <source>
        <dbReference type="SAM" id="Phobius"/>
    </source>
</evidence>
<keyword evidence="2" id="KW-1133">Transmembrane helix</keyword>
<dbReference type="Proteomes" id="UP000015344">
    <property type="component" value="Unassembled WGS sequence"/>
</dbReference>
<name>S9TRQ9_PAEAL</name>
<evidence type="ECO:0000313" key="4">
    <source>
        <dbReference type="Proteomes" id="UP000015344"/>
    </source>
</evidence>
<feature type="transmembrane region" description="Helical" evidence="2">
    <location>
        <begin position="64"/>
        <end position="84"/>
    </location>
</feature>
<dbReference type="eggNOG" id="ENOG5033PIH">
    <property type="taxonomic scope" value="Bacteria"/>
</dbReference>
<keyword evidence="2" id="KW-0812">Transmembrane</keyword>
<accession>S9TRQ9</accession>